<dbReference type="InterPro" id="IPR019942">
    <property type="entry name" value="DapL/ALD1"/>
</dbReference>
<dbReference type="NCBIfam" id="TIGR03542">
    <property type="entry name" value="DAPAT_plant"/>
    <property type="match status" value="1"/>
</dbReference>
<evidence type="ECO:0000256" key="4">
    <source>
        <dbReference type="ARBA" id="ARBA00018052"/>
    </source>
</evidence>
<name>A0A923IEJ2_9FIRM</name>
<evidence type="ECO:0000256" key="6">
    <source>
        <dbReference type="ARBA" id="ARBA00022679"/>
    </source>
</evidence>
<dbReference type="Gene3D" id="3.40.640.10">
    <property type="entry name" value="Type I PLP-dependent aspartate aminotransferase-like (Major domain)"/>
    <property type="match status" value="1"/>
</dbReference>
<reference evidence="11" key="1">
    <citation type="submission" date="2020-08" db="EMBL/GenBank/DDBJ databases">
        <title>Genome public.</title>
        <authorList>
            <person name="Liu C."/>
            <person name="Sun Q."/>
        </authorList>
    </citation>
    <scope>NUCLEOTIDE SEQUENCE</scope>
    <source>
        <strain evidence="11">BX8</strain>
    </source>
</reference>
<dbReference type="CDD" id="cd00609">
    <property type="entry name" value="AAT_like"/>
    <property type="match status" value="1"/>
</dbReference>
<dbReference type="EC" id="2.6.1.83" evidence="3 9"/>
<dbReference type="InterPro" id="IPR015424">
    <property type="entry name" value="PyrdxlP-dep_Trfase"/>
</dbReference>
<organism evidence="11 12">
    <name type="scientific">Anaerofilum hominis</name>
    <dbReference type="NCBI Taxonomy" id="2763016"/>
    <lineage>
        <taxon>Bacteria</taxon>
        <taxon>Bacillati</taxon>
        <taxon>Bacillota</taxon>
        <taxon>Clostridia</taxon>
        <taxon>Eubacteriales</taxon>
        <taxon>Oscillospiraceae</taxon>
        <taxon>Anaerofilum</taxon>
    </lineage>
</organism>
<dbReference type="GO" id="GO:0010285">
    <property type="term" value="F:L,L-diaminopimelate aminotransferase activity"/>
    <property type="evidence" value="ECO:0007669"/>
    <property type="project" value="UniProtKB-EC"/>
</dbReference>
<dbReference type="PANTHER" id="PTHR43144">
    <property type="entry name" value="AMINOTRANSFERASE"/>
    <property type="match status" value="1"/>
</dbReference>
<dbReference type="Pfam" id="PF00155">
    <property type="entry name" value="Aminotran_1_2"/>
    <property type="match status" value="1"/>
</dbReference>
<comment type="cofactor">
    <cofactor evidence="1">
        <name>pyridoxal 5'-phosphate</name>
        <dbReference type="ChEBI" id="CHEBI:597326"/>
    </cofactor>
</comment>
<evidence type="ECO:0000256" key="9">
    <source>
        <dbReference type="NCBIfam" id="TIGR03542"/>
    </source>
</evidence>
<dbReference type="FunFam" id="3.40.640.10:FF:000099">
    <property type="entry name" value="LL-diaminopimelate aminotransferase, chloroplastic"/>
    <property type="match status" value="1"/>
</dbReference>
<dbReference type="Proteomes" id="UP000659630">
    <property type="component" value="Unassembled WGS sequence"/>
</dbReference>
<dbReference type="SUPFAM" id="SSF53383">
    <property type="entry name" value="PLP-dependent transferases"/>
    <property type="match status" value="1"/>
</dbReference>
<accession>A0A923IEJ2</accession>
<sequence length="397" mass="43181">MKLNNGLLALEEDYVFSEVSRRVRRFASQNPDARLISLGIGDVRGPICPAVTRAMRQAVADQARQRTFHGYGPEQGYQFLRQAVAAALTQRGAPVPPRDIFISDGAKTDLGGIFDLFAPGGAVLLCDPTYPAVRDDCRMRGMRPVSLPGTEANGFLPLPPAGDGEVDAVYLCSPANPTGAVYDRDQLAAWVEYARSREALLIFDSAYESFITDPKLPRSIYEIPGAKNCAVEIGSFSKVAGFTGTRCGYTVFPTELQVRGVSLQGLWRRRLASRSNGVAYVVQRGAAAVYSPAGRQQTARALAVYRENSRRLAAALTAAGLPHWGGQHSPYLWLKCPRGLSSWGFFDFLLQYGNLVGTPGIGFGPMGEGYFRLSAFGDPASVEQACDRLPRTLEFLR</sequence>
<feature type="domain" description="Aminotransferase class I/classII large" evidence="10">
    <location>
        <begin position="35"/>
        <end position="389"/>
    </location>
</feature>
<dbReference type="InterPro" id="IPR004839">
    <property type="entry name" value="Aminotransferase_I/II_large"/>
</dbReference>
<evidence type="ECO:0000313" key="11">
    <source>
        <dbReference type="EMBL" id="MBC5581850.1"/>
    </source>
</evidence>
<evidence type="ECO:0000313" key="12">
    <source>
        <dbReference type="Proteomes" id="UP000659630"/>
    </source>
</evidence>
<evidence type="ECO:0000256" key="8">
    <source>
        <dbReference type="ARBA" id="ARBA00051934"/>
    </source>
</evidence>
<dbReference type="Gene3D" id="3.90.1150.10">
    <property type="entry name" value="Aspartate Aminotransferase, domain 1"/>
    <property type="match status" value="1"/>
</dbReference>
<dbReference type="RefSeq" id="WP_186888207.1">
    <property type="nucleotide sequence ID" value="NZ_JACONZ010000003.1"/>
</dbReference>
<evidence type="ECO:0000256" key="3">
    <source>
        <dbReference type="ARBA" id="ARBA00013138"/>
    </source>
</evidence>
<evidence type="ECO:0000256" key="2">
    <source>
        <dbReference type="ARBA" id="ARBA00004982"/>
    </source>
</evidence>
<comment type="pathway">
    <text evidence="2">Amino-acid biosynthesis; L-lysine biosynthesis via DAP pathway; LL-2,6-diaminopimelate from (S)-tetrahydrodipicolinate (aminotransferase route): step 1/1.</text>
</comment>
<protein>
    <recommendedName>
        <fullName evidence="4 9">LL-diaminopimelate aminotransferase</fullName>
        <ecNumber evidence="3 9">2.6.1.83</ecNumber>
    </recommendedName>
</protein>
<dbReference type="EMBL" id="JACONZ010000003">
    <property type="protein sequence ID" value="MBC5581850.1"/>
    <property type="molecule type" value="Genomic_DNA"/>
</dbReference>
<dbReference type="AlphaFoldDB" id="A0A923IEJ2"/>
<evidence type="ECO:0000256" key="1">
    <source>
        <dbReference type="ARBA" id="ARBA00001933"/>
    </source>
</evidence>
<proteinExistence type="predicted"/>
<dbReference type="GO" id="GO:0030170">
    <property type="term" value="F:pyridoxal phosphate binding"/>
    <property type="evidence" value="ECO:0007669"/>
    <property type="project" value="UniProtKB-UniRule"/>
</dbReference>
<keyword evidence="6 11" id="KW-0808">Transferase</keyword>
<keyword evidence="5 11" id="KW-0032">Aminotransferase</keyword>
<evidence type="ECO:0000256" key="5">
    <source>
        <dbReference type="ARBA" id="ARBA00022576"/>
    </source>
</evidence>
<comment type="caution">
    <text evidence="11">The sequence shown here is derived from an EMBL/GenBank/DDBJ whole genome shotgun (WGS) entry which is preliminary data.</text>
</comment>
<dbReference type="InterPro" id="IPR015421">
    <property type="entry name" value="PyrdxlP-dep_Trfase_major"/>
</dbReference>
<comment type="catalytic activity">
    <reaction evidence="8">
        <text>(2S,6S)-2,6-diaminopimelate + 2-oxoglutarate = (S)-2,3,4,5-tetrahydrodipicolinate + L-glutamate + H2O + H(+)</text>
        <dbReference type="Rhea" id="RHEA:23988"/>
        <dbReference type="ChEBI" id="CHEBI:15377"/>
        <dbReference type="ChEBI" id="CHEBI:15378"/>
        <dbReference type="ChEBI" id="CHEBI:16810"/>
        <dbReference type="ChEBI" id="CHEBI:16845"/>
        <dbReference type="ChEBI" id="CHEBI:29985"/>
        <dbReference type="ChEBI" id="CHEBI:57609"/>
        <dbReference type="EC" id="2.6.1.83"/>
    </reaction>
</comment>
<dbReference type="InterPro" id="IPR015422">
    <property type="entry name" value="PyrdxlP-dep_Trfase_small"/>
</dbReference>
<keyword evidence="7" id="KW-0663">Pyridoxal phosphate</keyword>
<gene>
    <name evidence="11" type="ORF">H8S23_10050</name>
</gene>
<evidence type="ECO:0000259" key="10">
    <source>
        <dbReference type="Pfam" id="PF00155"/>
    </source>
</evidence>
<evidence type="ECO:0000256" key="7">
    <source>
        <dbReference type="ARBA" id="ARBA00022898"/>
    </source>
</evidence>
<keyword evidence="12" id="KW-1185">Reference proteome</keyword>